<accession>A0A517YQY4</accession>
<evidence type="ECO:0000259" key="2">
    <source>
        <dbReference type="Pfam" id="PF12158"/>
    </source>
</evidence>
<dbReference type="Proteomes" id="UP000317369">
    <property type="component" value="Chromosome"/>
</dbReference>
<keyword evidence="1" id="KW-1133">Transmembrane helix</keyword>
<feature type="transmembrane region" description="Helical" evidence="1">
    <location>
        <begin position="210"/>
        <end position="229"/>
    </location>
</feature>
<evidence type="ECO:0000313" key="3">
    <source>
        <dbReference type="EMBL" id="QDU32624.1"/>
    </source>
</evidence>
<protein>
    <recommendedName>
        <fullName evidence="2">DUF3592 domain-containing protein</fullName>
    </recommendedName>
</protein>
<dbReference type="InterPro" id="IPR021994">
    <property type="entry name" value="DUF3592"/>
</dbReference>
<keyword evidence="1" id="KW-0812">Transmembrane</keyword>
<name>A0A517YQY4_9BACT</name>
<feature type="transmembrane region" description="Helical" evidence="1">
    <location>
        <begin position="183"/>
        <end position="204"/>
    </location>
</feature>
<dbReference type="Pfam" id="PF12158">
    <property type="entry name" value="DUF3592"/>
    <property type="match status" value="1"/>
</dbReference>
<feature type="transmembrane region" description="Helical" evidence="1">
    <location>
        <begin position="127"/>
        <end position="149"/>
    </location>
</feature>
<reference evidence="3 4" key="1">
    <citation type="submission" date="2019-02" db="EMBL/GenBank/DDBJ databases">
        <title>Deep-cultivation of Planctomycetes and their phenomic and genomic characterization uncovers novel biology.</title>
        <authorList>
            <person name="Wiegand S."/>
            <person name="Jogler M."/>
            <person name="Boedeker C."/>
            <person name="Pinto D."/>
            <person name="Vollmers J."/>
            <person name="Rivas-Marin E."/>
            <person name="Kohn T."/>
            <person name="Peeters S.H."/>
            <person name="Heuer A."/>
            <person name="Rast P."/>
            <person name="Oberbeckmann S."/>
            <person name="Bunk B."/>
            <person name="Jeske O."/>
            <person name="Meyerdierks A."/>
            <person name="Storesund J.E."/>
            <person name="Kallscheuer N."/>
            <person name="Luecker S."/>
            <person name="Lage O.M."/>
            <person name="Pohl T."/>
            <person name="Merkel B.J."/>
            <person name="Hornburger P."/>
            <person name="Mueller R.-W."/>
            <person name="Bruemmer F."/>
            <person name="Labrenz M."/>
            <person name="Spormann A.M."/>
            <person name="Op den Camp H."/>
            <person name="Overmann J."/>
            <person name="Amann R."/>
            <person name="Jetten M.S.M."/>
            <person name="Mascher T."/>
            <person name="Medema M.H."/>
            <person name="Devos D.P."/>
            <person name="Kaster A.-K."/>
            <person name="Ovreas L."/>
            <person name="Rohde M."/>
            <person name="Galperin M.Y."/>
            <person name="Jogler C."/>
        </authorList>
    </citation>
    <scope>NUCLEOTIDE SEQUENCE [LARGE SCALE GENOMIC DNA]</scope>
    <source>
        <strain evidence="3 4">KS4</strain>
    </source>
</reference>
<evidence type="ECO:0000313" key="4">
    <source>
        <dbReference type="Proteomes" id="UP000317369"/>
    </source>
</evidence>
<feature type="transmembrane region" description="Helical" evidence="1">
    <location>
        <begin position="7"/>
        <end position="28"/>
    </location>
</feature>
<sequence>MGHKLSAIPLMIFGTLWCGFIGFFIWMAGPNMYWQVMAEGFPTTPGIVTSSNIDVDSDSYRAKIVFEYEVNGKAYESDTYRFGTIGTSNSGTSKAVKKRFPAGQEVTVYYDANDPERAVLVTGLQKVDYVLCIFLMPFVCVGIGIWLGVSKILFGKSYNSSGGVKVKENGDEVVAEFERTPGVAVALIIMGASGFVGAFLFGFAGDALPLIAAQGYFALLVGGGLYAGVSKTIKNRMTPRQLVFDVYRDKFRFTYGEHTEWMDFDQIRSIHYQRDKKRKSSRDFSVDLTLKYVANDGEEVERKLTSAKNTDTAMRWIEYVCKLTGFDPIRERVVKTKPMKEA</sequence>
<dbReference type="KEGG" id="pcor:KS4_06580"/>
<proteinExistence type="predicted"/>
<dbReference type="EMBL" id="CP036425">
    <property type="protein sequence ID" value="QDU32624.1"/>
    <property type="molecule type" value="Genomic_DNA"/>
</dbReference>
<keyword evidence="4" id="KW-1185">Reference proteome</keyword>
<dbReference type="RefSeq" id="WP_200761515.1">
    <property type="nucleotide sequence ID" value="NZ_CP036425.1"/>
</dbReference>
<dbReference type="AlphaFoldDB" id="A0A517YQY4"/>
<keyword evidence="1" id="KW-0472">Membrane</keyword>
<organism evidence="3 4">
    <name type="scientific">Poriferisphaera corsica</name>
    <dbReference type="NCBI Taxonomy" id="2528020"/>
    <lineage>
        <taxon>Bacteria</taxon>
        <taxon>Pseudomonadati</taxon>
        <taxon>Planctomycetota</taxon>
        <taxon>Phycisphaerae</taxon>
        <taxon>Phycisphaerales</taxon>
        <taxon>Phycisphaeraceae</taxon>
        <taxon>Poriferisphaera</taxon>
    </lineage>
</organism>
<feature type="domain" description="DUF3592" evidence="2">
    <location>
        <begin position="44"/>
        <end position="124"/>
    </location>
</feature>
<evidence type="ECO:0000256" key="1">
    <source>
        <dbReference type="SAM" id="Phobius"/>
    </source>
</evidence>
<gene>
    <name evidence="3" type="ORF">KS4_06580</name>
</gene>